<keyword evidence="1" id="KW-1133">Transmembrane helix</keyword>
<feature type="transmembrane region" description="Helical" evidence="1">
    <location>
        <begin position="35"/>
        <end position="53"/>
    </location>
</feature>
<sequence length="109" mass="12665">MRSLGHWQNLRKVKKDFRDGSVEWVGVMNSISPGIWIRQGLSLYYGFVLYIIFMREGESPLLTFKCDLSLKNCHQSIHFSNLLQLNEVASPLFLLITSPFLLNVFFHLC</sequence>
<feature type="transmembrane region" description="Helical" evidence="1">
    <location>
        <begin position="88"/>
        <end position="108"/>
    </location>
</feature>
<proteinExistence type="predicted"/>
<evidence type="ECO:0000313" key="3">
    <source>
        <dbReference type="Proteomes" id="UP001295684"/>
    </source>
</evidence>
<reference evidence="2" key="1">
    <citation type="submission" date="2023-07" db="EMBL/GenBank/DDBJ databases">
        <authorList>
            <consortium name="AG Swart"/>
            <person name="Singh M."/>
            <person name="Singh A."/>
            <person name="Seah K."/>
            <person name="Emmerich C."/>
        </authorList>
    </citation>
    <scope>NUCLEOTIDE SEQUENCE</scope>
    <source>
        <strain evidence="2">DP1</strain>
    </source>
</reference>
<keyword evidence="1" id="KW-0472">Membrane</keyword>
<organism evidence="2 3">
    <name type="scientific">Euplotes crassus</name>
    <dbReference type="NCBI Taxonomy" id="5936"/>
    <lineage>
        <taxon>Eukaryota</taxon>
        <taxon>Sar</taxon>
        <taxon>Alveolata</taxon>
        <taxon>Ciliophora</taxon>
        <taxon>Intramacronucleata</taxon>
        <taxon>Spirotrichea</taxon>
        <taxon>Hypotrichia</taxon>
        <taxon>Euplotida</taxon>
        <taxon>Euplotidae</taxon>
        <taxon>Moneuplotes</taxon>
    </lineage>
</organism>
<name>A0AAD2D807_EUPCR</name>
<dbReference type="Proteomes" id="UP001295684">
    <property type="component" value="Unassembled WGS sequence"/>
</dbReference>
<keyword evidence="3" id="KW-1185">Reference proteome</keyword>
<evidence type="ECO:0000256" key="1">
    <source>
        <dbReference type="SAM" id="Phobius"/>
    </source>
</evidence>
<comment type="caution">
    <text evidence="2">The sequence shown here is derived from an EMBL/GenBank/DDBJ whole genome shotgun (WGS) entry which is preliminary data.</text>
</comment>
<dbReference type="AlphaFoldDB" id="A0AAD2D807"/>
<keyword evidence="1" id="KW-0812">Transmembrane</keyword>
<accession>A0AAD2D807</accession>
<dbReference type="EMBL" id="CAMPGE010025126">
    <property type="protein sequence ID" value="CAI2382910.1"/>
    <property type="molecule type" value="Genomic_DNA"/>
</dbReference>
<gene>
    <name evidence="2" type="ORF">ECRASSUSDP1_LOCUS24399</name>
</gene>
<evidence type="ECO:0000313" key="2">
    <source>
        <dbReference type="EMBL" id="CAI2382910.1"/>
    </source>
</evidence>
<protein>
    <submittedName>
        <fullName evidence="2">Uncharacterized protein</fullName>
    </submittedName>
</protein>